<comment type="similarity">
    <text evidence="1">Belongs to the ROK (NagC/XylR) family.</text>
</comment>
<evidence type="ECO:0000313" key="3">
    <source>
        <dbReference type="Proteomes" id="UP000700815"/>
    </source>
</evidence>
<dbReference type="PROSITE" id="PS01125">
    <property type="entry name" value="ROK"/>
    <property type="match status" value="1"/>
</dbReference>
<dbReference type="InterPro" id="IPR049874">
    <property type="entry name" value="ROK_cs"/>
</dbReference>
<accession>A0ABS6WCZ5</accession>
<dbReference type="PANTHER" id="PTHR18964:SF149">
    <property type="entry name" value="BIFUNCTIONAL UDP-N-ACETYLGLUCOSAMINE 2-EPIMERASE_N-ACETYLMANNOSAMINE KINASE"/>
    <property type="match status" value="1"/>
</dbReference>
<dbReference type="RefSeq" id="WP_219058031.1">
    <property type="nucleotide sequence ID" value="NZ_JAHBBH010000005.1"/>
</dbReference>
<dbReference type="InterPro" id="IPR011991">
    <property type="entry name" value="ArsR-like_HTH"/>
</dbReference>
<reference evidence="2 3" key="1">
    <citation type="submission" date="2021-05" db="EMBL/GenBank/DDBJ databases">
        <title>Phylogenetic classification of ten novel species belonging to the genus Bifidobacterium comprising B. colchicus sp. nov., B. abeli sp. nov., B. bicoloris sp. nov., B. guerezis sp. nov., B. rosaliae sp. nov., B. santillanensis sp. nov., B. argentati sp. nov., B. amazzoni sp. nov., B. pluviali sp. nov., and B. pinnaculum sp. nov.</title>
        <authorList>
            <person name="Lugli G.A."/>
            <person name="Ruiz Garcia L."/>
            <person name="Margolles A."/>
            <person name="Ventura M."/>
        </authorList>
    </citation>
    <scope>NUCLEOTIDE SEQUENCE [LARGE SCALE GENOMIC DNA]</scope>
    <source>
        <strain evidence="2 3">82T10</strain>
    </source>
</reference>
<dbReference type="CDD" id="cd00090">
    <property type="entry name" value="HTH_ARSR"/>
    <property type="match status" value="1"/>
</dbReference>
<dbReference type="InterPro" id="IPR000600">
    <property type="entry name" value="ROK"/>
</dbReference>
<dbReference type="PANTHER" id="PTHR18964">
    <property type="entry name" value="ROK (REPRESSOR, ORF, KINASE) FAMILY"/>
    <property type="match status" value="1"/>
</dbReference>
<gene>
    <name evidence="2" type="ORF">KIH79_02960</name>
</gene>
<protein>
    <submittedName>
        <fullName evidence="2">ROK family transcriptional regulator</fullName>
    </submittedName>
</protein>
<name>A0ABS6WCZ5_9BIFI</name>
<proteinExistence type="inferred from homology"/>
<dbReference type="Proteomes" id="UP000700815">
    <property type="component" value="Unassembled WGS sequence"/>
</dbReference>
<comment type="caution">
    <text evidence="2">The sequence shown here is derived from an EMBL/GenBank/DDBJ whole genome shotgun (WGS) entry which is preliminary data.</text>
</comment>
<dbReference type="Pfam" id="PF13412">
    <property type="entry name" value="HTH_24"/>
    <property type="match status" value="1"/>
</dbReference>
<dbReference type="EMBL" id="JAHBBH010000005">
    <property type="protein sequence ID" value="MBW3091929.1"/>
    <property type="molecule type" value="Genomic_DNA"/>
</dbReference>
<evidence type="ECO:0000256" key="1">
    <source>
        <dbReference type="ARBA" id="ARBA00006479"/>
    </source>
</evidence>
<keyword evidence="3" id="KW-1185">Reference proteome</keyword>
<organism evidence="2 3">
    <name type="scientific">Bifidobacterium miconis</name>
    <dbReference type="NCBI Taxonomy" id="2834435"/>
    <lineage>
        <taxon>Bacteria</taxon>
        <taxon>Bacillati</taxon>
        <taxon>Actinomycetota</taxon>
        <taxon>Actinomycetes</taxon>
        <taxon>Bifidobacteriales</taxon>
        <taxon>Bifidobacteriaceae</taxon>
        <taxon>Bifidobacterium</taxon>
    </lineage>
</organism>
<evidence type="ECO:0000313" key="2">
    <source>
        <dbReference type="EMBL" id="MBW3091929.1"/>
    </source>
</evidence>
<sequence length="405" mass="42809">MADNGITATSIASVSEANRSRIMRHLYRNGVCSRAQIAEALGLTPAAITKITARLIETGVIRETGGMEGRKNRRSIGLELNVGSFHVVGVKFARSIVQIGLFDLAGTPLDVRELDKVTEDTIPATLADIHETVGGMLDADPSIVAVGMAVPGPYLKDSGRTAVVSSMQGWKRVNFLDEFSHAFRVPVFVEQDARAGALAQCLFDPVNAGADSLAYYLIGEGVGLGVVERGRIIDGHLGAATELGHVSVDVVNGLPCECGNVGCLERYCSATAIHRMIVEAGDLIDGADRLTHAQACRELFAKAADGDERAAAIVRKAARYIAFGCVTIINMFNPERIVIGDIGAAAGPLLLDVVRETVDRHVLPELNESTVITLSSLPSDAALGGAAAVAIDRFLERPSAFLEPA</sequence>
<dbReference type="Pfam" id="PF00480">
    <property type="entry name" value="ROK"/>
    <property type="match status" value="1"/>
</dbReference>